<dbReference type="EMBL" id="QZEI01000068">
    <property type="protein sequence ID" value="RLV58512.1"/>
    <property type="molecule type" value="Genomic_DNA"/>
</dbReference>
<evidence type="ECO:0000313" key="2">
    <source>
        <dbReference type="Proteomes" id="UP000281474"/>
    </source>
</evidence>
<evidence type="ECO:0000313" key="1">
    <source>
        <dbReference type="EMBL" id="RLV58512.1"/>
    </source>
</evidence>
<dbReference type="Proteomes" id="UP000281474">
    <property type="component" value="Unassembled WGS sequence"/>
</dbReference>
<sequence>MIAAVSSVNTIVPISSSAHHFDHLLEYVTPEERLYFIKVSESHTEYESNAKMMHNSIMRGFWSSPIFHTSSAYNTLFYLYANHLITKEKFVDVQTNWLQPLTQWHPDTELEESLHLKKFESSQIYRTDASDVLPFLDKLDEGVKKEVNQLKPSQREYTVIVFNEDKKAFQFLKKTWVQERGKSTKADERELCGFINFLKFRLPCFGTRYESCNSKEYRVKVFLPSYWIMQCFFKHIKTADSYHFTPLPCYSAPNLLQYFRLHQSRIHPVALYHPRVANNILSPDGTHSGCSLTSMHDHYHISRCLKLTKWIADHSLSFFEHTNQLHKILQANNADTAFLVDRIRQYYSVLLEQDVIPHNYGAFVSVNSYSGKSREQRLNERVLDWSKSFNIEDFGSLADIDYSNDTITLSVIKKYFFFAGQFHELISSEALCTCLLMLISIPPESAKYYYLNVKDFYHIDVGIRKKILSHTHQYRIKLVVKNLS</sequence>
<comment type="caution">
    <text evidence="1">The sequence shown here is derived from an EMBL/GenBank/DDBJ whole genome shotgun (WGS) entry which is preliminary data.</text>
</comment>
<dbReference type="OrthoDB" id="6412519at2"/>
<name>A0A3L8PWU8_9GAMM</name>
<protein>
    <submittedName>
        <fullName evidence="1">Uncharacterized protein</fullName>
    </submittedName>
</protein>
<gene>
    <name evidence="1" type="ORF">D5018_17000</name>
</gene>
<organism evidence="1 2">
    <name type="scientific">Parashewanella curva</name>
    <dbReference type="NCBI Taxonomy" id="2338552"/>
    <lineage>
        <taxon>Bacteria</taxon>
        <taxon>Pseudomonadati</taxon>
        <taxon>Pseudomonadota</taxon>
        <taxon>Gammaproteobacteria</taxon>
        <taxon>Alteromonadales</taxon>
        <taxon>Shewanellaceae</taxon>
        <taxon>Parashewanella</taxon>
    </lineage>
</organism>
<reference evidence="1 2" key="1">
    <citation type="submission" date="2018-09" db="EMBL/GenBank/DDBJ databases">
        <title>Phylogeny of the Shewanellaceae, and recommendation for two new genera, Pseudoshewanella and Parashewanella.</title>
        <authorList>
            <person name="Wang G."/>
        </authorList>
    </citation>
    <scope>NUCLEOTIDE SEQUENCE [LARGE SCALE GENOMIC DNA]</scope>
    <source>
        <strain evidence="1 2">C51</strain>
    </source>
</reference>
<proteinExistence type="predicted"/>
<accession>A0A3L8PWU8</accession>
<dbReference type="AlphaFoldDB" id="A0A3L8PWU8"/>
<dbReference type="RefSeq" id="WP_121840185.1">
    <property type="nucleotide sequence ID" value="NZ_ML014817.1"/>
</dbReference>
<keyword evidence="2" id="KW-1185">Reference proteome</keyword>